<keyword evidence="10" id="KW-1185">Reference proteome</keyword>
<feature type="transmembrane region" description="Helical" evidence="8">
    <location>
        <begin position="21"/>
        <end position="41"/>
    </location>
</feature>
<evidence type="ECO:0000256" key="5">
    <source>
        <dbReference type="ARBA" id="ARBA00022692"/>
    </source>
</evidence>
<evidence type="ECO:0000256" key="4">
    <source>
        <dbReference type="ARBA" id="ARBA00022475"/>
    </source>
</evidence>
<dbReference type="Proteomes" id="UP001595836">
    <property type="component" value="Unassembled WGS sequence"/>
</dbReference>
<keyword evidence="7 8" id="KW-0472">Membrane</keyword>
<dbReference type="Gene3D" id="1.10.3470.10">
    <property type="entry name" value="ABC transporter involved in vitamin B12 uptake, BtuC"/>
    <property type="match status" value="1"/>
</dbReference>
<evidence type="ECO:0000313" key="10">
    <source>
        <dbReference type="Proteomes" id="UP001595836"/>
    </source>
</evidence>
<feature type="transmembrane region" description="Helical" evidence="8">
    <location>
        <begin position="105"/>
        <end position="123"/>
    </location>
</feature>
<feature type="transmembrane region" description="Helical" evidence="8">
    <location>
        <begin position="315"/>
        <end position="337"/>
    </location>
</feature>
<keyword evidence="5 8" id="KW-0812">Transmembrane</keyword>
<comment type="similarity">
    <text evidence="2">Belongs to the binding-protein-dependent transport system permease family. FecCD subfamily.</text>
</comment>
<protein>
    <submittedName>
        <fullName evidence="9">FecCD family ABC transporter permease</fullName>
    </submittedName>
</protein>
<feature type="transmembrane region" description="Helical" evidence="8">
    <location>
        <begin position="248"/>
        <end position="275"/>
    </location>
</feature>
<keyword evidence="3" id="KW-0813">Transport</keyword>
<evidence type="ECO:0000313" key="9">
    <source>
        <dbReference type="EMBL" id="MFC4755191.1"/>
    </source>
</evidence>
<feature type="transmembrane region" description="Helical" evidence="8">
    <location>
        <begin position="129"/>
        <end position="150"/>
    </location>
</feature>
<evidence type="ECO:0000256" key="8">
    <source>
        <dbReference type="SAM" id="Phobius"/>
    </source>
</evidence>
<dbReference type="PANTHER" id="PTHR30472">
    <property type="entry name" value="FERRIC ENTEROBACTIN TRANSPORT SYSTEM PERMEASE PROTEIN"/>
    <property type="match status" value="1"/>
</dbReference>
<keyword evidence="6 8" id="KW-1133">Transmembrane helix</keyword>
<dbReference type="Pfam" id="PF01032">
    <property type="entry name" value="FecCD"/>
    <property type="match status" value="1"/>
</dbReference>
<proteinExistence type="inferred from homology"/>
<feature type="transmembrane region" description="Helical" evidence="8">
    <location>
        <begin position="157"/>
        <end position="179"/>
    </location>
</feature>
<evidence type="ECO:0000256" key="7">
    <source>
        <dbReference type="ARBA" id="ARBA00023136"/>
    </source>
</evidence>
<dbReference type="InterPro" id="IPR037294">
    <property type="entry name" value="ABC_BtuC-like"/>
</dbReference>
<evidence type="ECO:0000256" key="1">
    <source>
        <dbReference type="ARBA" id="ARBA00004651"/>
    </source>
</evidence>
<dbReference type="EMBL" id="JBHSHP010000023">
    <property type="protein sequence ID" value="MFC4755191.1"/>
    <property type="molecule type" value="Genomic_DNA"/>
</dbReference>
<dbReference type="InterPro" id="IPR000522">
    <property type="entry name" value="ABC_transptr_permease_BtuC"/>
</dbReference>
<evidence type="ECO:0000256" key="2">
    <source>
        <dbReference type="ARBA" id="ARBA00007935"/>
    </source>
</evidence>
<gene>
    <name evidence="9" type="ORF">ACFO7U_10405</name>
</gene>
<evidence type="ECO:0000256" key="6">
    <source>
        <dbReference type="ARBA" id="ARBA00022989"/>
    </source>
</evidence>
<name>A0ABV9PQQ8_9ACTN</name>
<comment type="subcellular location">
    <subcellularLocation>
        <location evidence="1">Cell membrane</location>
        <topology evidence="1">Multi-pass membrane protein</topology>
    </subcellularLocation>
</comment>
<organism evidence="9 10">
    <name type="scientific">Dietzia aurantiaca</name>
    <dbReference type="NCBI Taxonomy" id="983873"/>
    <lineage>
        <taxon>Bacteria</taxon>
        <taxon>Bacillati</taxon>
        <taxon>Actinomycetota</taxon>
        <taxon>Actinomycetes</taxon>
        <taxon>Mycobacteriales</taxon>
        <taxon>Dietziaceae</taxon>
        <taxon>Dietzia</taxon>
    </lineage>
</organism>
<comment type="caution">
    <text evidence="9">The sequence shown here is derived from an EMBL/GenBank/DDBJ whole genome shotgun (WGS) entry which is preliminary data.</text>
</comment>
<keyword evidence="4" id="KW-1003">Cell membrane</keyword>
<feature type="transmembrane region" description="Helical" evidence="8">
    <location>
        <begin position="205"/>
        <end position="223"/>
    </location>
</feature>
<feature type="transmembrane region" description="Helical" evidence="8">
    <location>
        <begin position="75"/>
        <end position="93"/>
    </location>
</feature>
<evidence type="ECO:0000256" key="3">
    <source>
        <dbReference type="ARBA" id="ARBA00022448"/>
    </source>
</evidence>
<accession>A0ABV9PQQ8</accession>
<sequence>MTGERAVRLGRFSRIVTPGDIRVAGLVVVVLIVLVLASLMVGDQLIPLDRVVRAFGPEATRLDSMVVVQWRAPRAFAAAVFGACLGISGAVFQSLTRNPLGSPDIIGLNTGAFTGVLVVISLGGMGYAAVSAGAVVGGVAAAGLVYLFAYSSGLQEFRLIIVGIAVSAFLGSINSWLVVSSELDAALRAAVWGAGSLNGVRWPQLLGAGALALALVALVPWLARRIAQLELGDDAAKTRGVRTEPVKAVAVVVGVALTALVTAVTGPIAFISLAAPQIARRIRRRSGGFDPVGAALVGAVLLAGSDLIAQHAIPAASVPVGAVTVCLGGIYLVYLLVRESDRS</sequence>
<dbReference type="CDD" id="cd06550">
    <property type="entry name" value="TM_ABC_iron-siderophores_like"/>
    <property type="match status" value="1"/>
</dbReference>
<dbReference type="PANTHER" id="PTHR30472:SF24">
    <property type="entry name" value="FERRIC ENTEROBACTIN TRANSPORT SYSTEM PERMEASE PROTEIN FEPG"/>
    <property type="match status" value="1"/>
</dbReference>
<reference evidence="10" key="1">
    <citation type="journal article" date="2019" name="Int. J. Syst. Evol. Microbiol.">
        <title>The Global Catalogue of Microorganisms (GCM) 10K type strain sequencing project: providing services to taxonomists for standard genome sequencing and annotation.</title>
        <authorList>
            <consortium name="The Broad Institute Genomics Platform"/>
            <consortium name="The Broad Institute Genome Sequencing Center for Infectious Disease"/>
            <person name="Wu L."/>
            <person name="Ma J."/>
        </authorList>
    </citation>
    <scope>NUCLEOTIDE SEQUENCE [LARGE SCALE GENOMIC DNA]</scope>
    <source>
        <strain evidence="10">JCM 11882</strain>
    </source>
</reference>
<dbReference type="RefSeq" id="WP_344989336.1">
    <property type="nucleotide sequence ID" value="NZ_BAABCD010000008.1"/>
</dbReference>
<dbReference type="SUPFAM" id="SSF81345">
    <property type="entry name" value="ABC transporter involved in vitamin B12 uptake, BtuC"/>
    <property type="match status" value="1"/>
</dbReference>